<feature type="signal peptide" evidence="1">
    <location>
        <begin position="1"/>
        <end position="22"/>
    </location>
</feature>
<dbReference type="InterPro" id="IPR026444">
    <property type="entry name" value="Secre_tail"/>
</dbReference>
<dbReference type="NCBIfam" id="TIGR04183">
    <property type="entry name" value="Por_Secre_tail"/>
    <property type="match status" value="1"/>
</dbReference>
<dbReference type="OrthoDB" id="873118at2"/>
<feature type="domain" description="Secretion system C-terminal sorting" evidence="2">
    <location>
        <begin position="292"/>
        <end position="367"/>
    </location>
</feature>
<name>A0A246FN63_9BACT</name>
<dbReference type="AlphaFoldDB" id="A0A246FN63"/>
<organism evidence="3 4">
    <name type="scientific">Hymenobacter amundsenii</name>
    <dbReference type="NCBI Taxonomy" id="2006685"/>
    <lineage>
        <taxon>Bacteria</taxon>
        <taxon>Pseudomonadati</taxon>
        <taxon>Bacteroidota</taxon>
        <taxon>Cytophagia</taxon>
        <taxon>Cytophagales</taxon>
        <taxon>Hymenobacteraceae</taxon>
        <taxon>Hymenobacter</taxon>
    </lineage>
</organism>
<dbReference type="Proteomes" id="UP000197277">
    <property type="component" value="Unassembled WGS sequence"/>
</dbReference>
<protein>
    <recommendedName>
        <fullName evidence="2">Secretion system C-terminal sorting domain-containing protein</fullName>
    </recommendedName>
</protein>
<accession>A0A246FN63</accession>
<evidence type="ECO:0000313" key="3">
    <source>
        <dbReference type="EMBL" id="OWP64178.1"/>
    </source>
</evidence>
<keyword evidence="1" id="KW-0732">Signal</keyword>
<feature type="chain" id="PRO_5012896515" description="Secretion system C-terminal sorting domain-containing protein" evidence="1">
    <location>
        <begin position="23"/>
        <end position="368"/>
    </location>
</feature>
<evidence type="ECO:0000256" key="1">
    <source>
        <dbReference type="SAM" id="SignalP"/>
    </source>
</evidence>
<dbReference type="Pfam" id="PF18962">
    <property type="entry name" value="Por_Secre_tail"/>
    <property type="match status" value="1"/>
</dbReference>
<keyword evidence="4" id="KW-1185">Reference proteome</keyword>
<dbReference type="RefSeq" id="WP_088463443.1">
    <property type="nucleotide sequence ID" value="NZ_NIRR01000005.1"/>
</dbReference>
<dbReference type="EMBL" id="NIRR01000005">
    <property type="protein sequence ID" value="OWP64178.1"/>
    <property type="molecule type" value="Genomic_DNA"/>
</dbReference>
<evidence type="ECO:0000259" key="2">
    <source>
        <dbReference type="Pfam" id="PF18962"/>
    </source>
</evidence>
<comment type="caution">
    <text evidence="3">The sequence shown here is derived from an EMBL/GenBank/DDBJ whole genome shotgun (WGS) entry which is preliminary data.</text>
</comment>
<proteinExistence type="predicted"/>
<gene>
    <name evidence="3" type="ORF">CDA63_05490</name>
</gene>
<sequence>MKKVFTLAALGLLTAGSFSAQAQTLDGKVQAAEGYTKIGEYNSTVRGFGNHGLTALYAKTTATKLYIALVGALETNGNSFQIYMNLPNKTGVALGTKLPVSNITGTSFEKAAPTMEMEVDYAFGTKGGATASSTSIIDYTNVTAGKANNQLTGDLPIDGTVRTVSTTVAGGITGGFSKTRMAFLNKDFLTTNTGVEGWEIELDKADLGITAGAVIQLFAAQNGGDGGFFSSDVIPQVIGNTAPQVLPIGTNAEGNFGTDPNFVTLPGIQRIDYAAVVTANQSAVATALKFGVYPNPSVGAATTVSYVVPGQQEVALDVFNSLGQRVRTLAAGKQAGANEYSLSGLASGAYFVKLQVGEQSTSQKLIVQ</sequence>
<reference evidence="3 4" key="1">
    <citation type="submission" date="2017-06" db="EMBL/GenBank/DDBJ databases">
        <title>Hymenobacter amundsenii sp. nov. isolated from regoliths in Antarctica.</title>
        <authorList>
            <person name="Sedlacek I."/>
            <person name="Kralova S."/>
            <person name="Pantucek R."/>
            <person name="Svec P."/>
            <person name="Holochova P."/>
            <person name="Stankova E."/>
            <person name="Vrbovska V."/>
            <person name="Busse H.-J."/>
        </authorList>
    </citation>
    <scope>NUCLEOTIDE SEQUENCE [LARGE SCALE GENOMIC DNA]</scope>
    <source>
        <strain evidence="3 4">CCM 8682</strain>
    </source>
</reference>
<evidence type="ECO:0000313" key="4">
    <source>
        <dbReference type="Proteomes" id="UP000197277"/>
    </source>
</evidence>